<comment type="subcellular location">
    <subcellularLocation>
        <location evidence="1">Membrane</location>
        <topology evidence="1">Multi-pass membrane protein</topology>
    </subcellularLocation>
</comment>
<name>A0A2S4M0G5_9HYPH</name>
<evidence type="ECO:0000256" key="3">
    <source>
        <dbReference type="ARBA" id="ARBA00022989"/>
    </source>
</evidence>
<feature type="domain" description="EamA" evidence="6">
    <location>
        <begin position="165"/>
        <end position="296"/>
    </location>
</feature>
<dbReference type="SUPFAM" id="SSF103481">
    <property type="entry name" value="Multidrug resistance efflux transporter EmrE"/>
    <property type="match status" value="2"/>
</dbReference>
<feature type="transmembrane region" description="Helical" evidence="5">
    <location>
        <begin position="193"/>
        <end position="212"/>
    </location>
</feature>
<dbReference type="RefSeq" id="WP_245928380.1">
    <property type="nucleotide sequence ID" value="NZ_PQFZ01000016.1"/>
</dbReference>
<keyword evidence="4 5" id="KW-0472">Membrane</keyword>
<comment type="caution">
    <text evidence="7">The sequence shown here is derived from an EMBL/GenBank/DDBJ whole genome shotgun (WGS) entry which is preliminary data.</text>
</comment>
<evidence type="ECO:0000256" key="4">
    <source>
        <dbReference type="ARBA" id="ARBA00023136"/>
    </source>
</evidence>
<feature type="transmembrane region" description="Helical" evidence="5">
    <location>
        <begin position="74"/>
        <end position="97"/>
    </location>
</feature>
<evidence type="ECO:0000313" key="7">
    <source>
        <dbReference type="EMBL" id="POR48089.1"/>
    </source>
</evidence>
<dbReference type="PANTHER" id="PTHR32322:SF9">
    <property type="entry name" value="AMINO-ACID METABOLITE EFFLUX PUMP-RELATED"/>
    <property type="match status" value="1"/>
</dbReference>
<keyword evidence="2 5" id="KW-0812">Transmembrane</keyword>
<gene>
    <name evidence="7" type="ORF">CYD53_116114</name>
</gene>
<protein>
    <submittedName>
        <fullName evidence="7">Drug/metabolite transporter (DMT)-like permease</fullName>
    </submittedName>
</protein>
<evidence type="ECO:0000256" key="2">
    <source>
        <dbReference type="ARBA" id="ARBA00022692"/>
    </source>
</evidence>
<evidence type="ECO:0000259" key="6">
    <source>
        <dbReference type="Pfam" id="PF00892"/>
    </source>
</evidence>
<feature type="transmembrane region" description="Helical" evidence="5">
    <location>
        <begin position="161"/>
        <end position="181"/>
    </location>
</feature>
<evidence type="ECO:0000256" key="5">
    <source>
        <dbReference type="SAM" id="Phobius"/>
    </source>
</evidence>
<dbReference type="Proteomes" id="UP000236919">
    <property type="component" value="Unassembled WGS sequence"/>
</dbReference>
<dbReference type="AlphaFoldDB" id="A0A2S4M0G5"/>
<dbReference type="EMBL" id="PQFZ01000016">
    <property type="protein sequence ID" value="POR48089.1"/>
    <property type="molecule type" value="Genomic_DNA"/>
</dbReference>
<sequence>MTTAPTSSGPVMGAREWLLLLALSLLWGGSFFFGKIAVAEWPPLAVVLSRVSLAAAVLYLVLRMRGLDMAVGRRMWLAFFVMGLLNNLIPFCLIFWGQTQLQSGVSAILNATTPVFGVIVAHLFGTDEKATPLKLAGVLAGLVGVGILMGPDALSGLGGALLPQLACLGAALSYGFAGLYGRRFRDTPPLVTAAGQLSATTVMSLPLVLVFAPPWSLPTPSWTAAAALVGLALISTALAYVIFFQIMRRAGGNNAMLVTFLVPVSAIMLGVGLLGETLLPRHLAGMAAIFAGLALIDGRLFRRKVQMSAAR</sequence>
<dbReference type="InterPro" id="IPR000620">
    <property type="entry name" value="EamA_dom"/>
</dbReference>
<evidence type="ECO:0000313" key="8">
    <source>
        <dbReference type="Proteomes" id="UP000236919"/>
    </source>
</evidence>
<dbReference type="InterPro" id="IPR050638">
    <property type="entry name" value="AA-Vitamin_Transporters"/>
</dbReference>
<reference evidence="7 8" key="1">
    <citation type="submission" date="2018-01" db="EMBL/GenBank/DDBJ databases">
        <title>Genomic Encyclopedia of Type Strains, Phase III (KMG-III): the genomes of soil and plant-associated and newly described type strains.</title>
        <authorList>
            <person name="Whitman W."/>
        </authorList>
    </citation>
    <scope>NUCLEOTIDE SEQUENCE [LARGE SCALE GENOMIC DNA]</scope>
    <source>
        <strain evidence="7 8">1131</strain>
    </source>
</reference>
<accession>A0A2S4M0G5</accession>
<feature type="transmembrane region" description="Helical" evidence="5">
    <location>
        <begin position="224"/>
        <end position="243"/>
    </location>
</feature>
<feature type="transmembrane region" description="Helical" evidence="5">
    <location>
        <begin position="281"/>
        <end position="301"/>
    </location>
</feature>
<feature type="transmembrane region" description="Helical" evidence="5">
    <location>
        <begin position="103"/>
        <end position="124"/>
    </location>
</feature>
<dbReference type="GO" id="GO:0016020">
    <property type="term" value="C:membrane"/>
    <property type="evidence" value="ECO:0007669"/>
    <property type="project" value="UniProtKB-SubCell"/>
</dbReference>
<dbReference type="Pfam" id="PF00892">
    <property type="entry name" value="EamA"/>
    <property type="match status" value="2"/>
</dbReference>
<feature type="transmembrane region" description="Helical" evidence="5">
    <location>
        <begin position="17"/>
        <end position="38"/>
    </location>
</feature>
<feature type="transmembrane region" description="Helical" evidence="5">
    <location>
        <begin position="131"/>
        <end position="149"/>
    </location>
</feature>
<proteinExistence type="predicted"/>
<dbReference type="PANTHER" id="PTHR32322">
    <property type="entry name" value="INNER MEMBRANE TRANSPORTER"/>
    <property type="match status" value="1"/>
</dbReference>
<evidence type="ECO:0000256" key="1">
    <source>
        <dbReference type="ARBA" id="ARBA00004141"/>
    </source>
</evidence>
<feature type="domain" description="EamA" evidence="6">
    <location>
        <begin position="18"/>
        <end position="148"/>
    </location>
</feature>
<dbReference type="InterPro" id="IPR037185">
    <property type="entry name" value="EmrE-like"/>
</dbReference>
<keyword evidence="3 5" id="KW-1133">Transmembrane helix</keyword>
<keyword evidence="8" id="KW-1185">Reference proteome</keyword>
<feature type="transmembrane region" description="Helical" evidence="5">
    <location>
        <begin position="255"/>
        <end position="275"/>
    </location>
</feature>
<organism evidence="7 8">
    <name type="scientific">Bosea psychrotolerans</name>
    <dbReference type="NCBI Taxonomy" id="1871628"/>
    <lineage>
        <taxon>Bacteria</taxon>
        <taxon>Pseudomonadati</taxon>
        <taxon>Pseudomonadota</taxon>
        <taxon>Alphaproteobacteria</taxon>
        <taxon>Hyphomicrobiales</taxon>
        <taxon>Boseaceae</taxon>
        <taxon>Bosea</taxon>
    </lineage>
</organism>
<feature type="transmembrane region" description="Helical" evidence="5">
    <location>
        <begin position="44"/>
        <end position="62"/>
    </location>
</feature>